<evidence type="ECO:0000256" key="7">
    <source>
        <dbReference type="ARBA" id="ARBA00022840"/>
    </source>
</evidence>
<evidence type="ECO:0000256" key="3">
    <source>
        <dbReference type="ARBA" id="ARBA00022605"/>
    </source>
</evidence>
<feature type="site" description="Transition state stabilizer" evidence="9">
    <location>
        <position position="227"/>
    </location>
</feature>
<evidence type="ECO:0000256" key="9">
    <source>
        <dbReference type="HAMAP-Rule" id="MF_00082"/>
    </source>
</evidence>
<keyword evidence="12" id="KW-1185">Reference proteome</keyword>
<dbReference type="EC" id="2.7.2.8" evidence="9"/>
<dbReference type="InterPro" id="IPR037528">
    <property type="entry name" value="ArgB"/>
</dbReference>
<keyword evidence="4 9" id="KW-0808">Transferase</keyword>
<dbReference type="SUPFAM" id="SSF53633">
    <property type="entry name" value="Carbamate kinase-like"/>
    <property type="match status" value="1"/>
</dbReference>
<dbReference type="OrthoDB" id="9803155at2"/>
<comment type="pathway">
    <text evidence="1 9">Amino-acid biosynthesis; L-arginine biosynthesis; N(2)-acetyl-L-ornithine from L-glutamate: step 2/4.</text>
</comment>
<organism evidence="11 12">
    <name type="scientific">Halpernia humi</name>
    <dbReference type="NCBI Taxonomy" id="493375"/>
    <lineage>
        <taxon>Bacteria</taxon>
        <taxon>Pseudomonadati</taxon>
        <taxon>Bacteroidota</taxon>
        <taxon>Flavobacteriia</taxon>
        <taxon>Flavobacteriales</taxon>
        <taxon>Weeksellaceae</taxon>
        <taxon>Chryseobacterium group</taxon>
        <taxon>Halpernia</taxon>
    </lineage>
</organism>
<dbReference type="InterPro" id="IPR036393">
    <property type="entry name" value="AceGlu_kinase-like_sf"/>
</dbReference>
<dbReference type="UniPathway" id="UPA00068">
    <property type="reaction ID" value="UER00107"/>
</dbReference>
<keyword evidence="9" id="KW-0963">Cytoplasm</keyword>
<keyword evidence="3 9" id="KW-0028">Amino-acid biosynthesis</keyword>
<dbReference type="RefSeq" id="WP_103914662.1">
    <property type="nucleotide sequence ID" value="NZ_FNUS01000007.1"/>
</dbReference>
<name>A0A1H6B421_9FLAO</name>
<comment type="catalytic activity">
    <reaction evidence="8 9">
        <text>N-acetyl-L-glutamate + ATP = N-acetyl-L-glutamyl 5-phosphate + ADP</text>
        <dbReference type="Rhea" id="RHEA:14629"/>
        <dbReference type="ChEBI" id="CHEBI:30616"/>
        <dbReference type="ChEBI" id="CHEBI:44337"/>
        <dbReference type="ChEBI" id="CHEBI:57936"/>
        <dbReference type="ChEBI" id="CHEBI:456216"/>
        <dbReference type="EC" id="2.7.2.8"/>
    </reaction>
</comment>
<comment type="similarity">
    <text evidence="9">Belongs to the acetylglutamate kinase family. ArgB subfamily.</text>
</comment>
<dbReference type="Proteomes" id="UP000236738">
    <property type="component" value="Unassembled WGS sequence"/>
</dbReference>
<evidence type="ECO:0000313" key="11">
    <source>
        <dbReference type="EMBL" id="SEG55583.1"/>
    </source>
</evidence>
<evidence type="ECO:0000256" key="1">
    <source>
        <dbReference type="ARBA" id="ARBA00004828"/>
    </source>
</evidence>
<feature type="domain" description="Aspartate/glutamate/uridylate kinase" evidence="10">
    <location>
        <begin position="5"/>
        <end position="246"/>
    </location>
</feature>
<dbReference type="NCBIfam" id="TIGR00761">
    <property type="entry name" value="argB"/>
    <property type="match status" value="1"/>
</dbReference>
<accession>A0A1H6B421</accession>
<dbReference type="GO" id="GO:0042450">
    <property type="term" value="P:L-arginine biosynthetic process via ornithine"/>
    <property type="evidence" value="ECO:0007669"/>
    <property type="project" value="UniProtKB-UniRule"/>
</dbReference>
<feature type="binding site" evidence="9">
    <location>
        <begin position="42"/>
        <end position="43"/>
    </location>
    <ligand>
        <name>substrate</name>
    </ligand>
</feature>
<proteinExistence type="inferred from homology"/>
<comment type="function">
    <text evidence="9">Catalyzes the ATP-dependent phosphorylation of N-acetyl-L-glutamate.</text>
</comment>
<dbReference type="PANTHER" id="PTHR23342:SF0">
    <property type="entry name" value="N-ACETYLGLUTAMATE SYNTHASE, MITOCHONDRIAL"/>
    <property type="match status" value="1"/>
</dbReference>
<evidence type="ECO:0000256" key="5">
    <source>
        <dbReference type="ARBA" id="ARBA00022741"/>
    </source>
</evidence>
<evidence type="ECO:0000256" key="6">
    <source>
        <dbReference type="ARBA" id="ARBA00022777"/>
    </source>
</evidence>
<feature type="binding site" evidence="9">
    <location>
        <position position="161"/>
    </location>
    <ligand>
        <name>substrate</name>
    </ligand>
</feature>
<dbReference type="PANTHER" id="PTHR23342">
    <property type="entry name" value="N-ACETYLGLUTAMATE SYNTHASE"/>
    <property type="match status" value="1"/>
</dbReference>
<dbReference type="GO" id="GO:0005737">
    <property type="term" value="C:cytoplasm"/>
    <property type="evidence" value="ECO:0007669"/>
    <property type="project" value="UniProtKB-SubCell"/>
</dbReference>
<dbReference type="GO" id="GO:0005524">
    <property type="term" value="F:ATP binding"/>
    <property type="evidence" value="ECO:0007669"/>
    <property type="project" value="UniProtKB-UniRule"/>
</dbReference>
<sequence length="265" mass="29349">MEKQKLYVIKIGGSLIDNEGKLNEFLEKFASIKAPKILVHGGGKLASNLATKLNISQQMVEGRRVTDKETLDIVTMVYAGKINKNIVAQLQNFDCNAIGFSGADGNLIKSKKRTNSEIDFGFVGDVEKESVNQNLLKELLNLNLVPVFSAITHDKKGNLFNTNADSVASVLAQALSQNFEVELLYCFDKNGILDDINNPDSLIKTLNKIEYLELLSAKKLNEGILPKLKNAFLAVENNVKKVVLINETKLVNQINHQNEGTEIYL</sequence>
<evidence type="ECO:0000256" key="8">
    <source>
        <dbReference type="ARBA" id="ARBA00048141"/>
    </source>
</evidence>
<dbReference type="GO" id="GO:0003991">
    <property type="term" value="F:acetylglutamate kinase activity"/>
    <property type="evidence" value="ECO:0007669"/>
    <property type="project" value="UniProtKB-UniRule"/>
</dbReference>
<feature type="binding site" evidence="9">
    <location>
        <position position="64"/>
    </location>
    <ligand>
        <name>substrate</name>
    </ligand>
</feature>
<protein>
    <recommendedName>
        <fullName evidence="9">Acetylglutamate kinase</fullName>
        <ecNumber evidence="9">2.7.2.8</ecNumber>
    </recommendedName>
    <alternativeName>
        <fullName evidence="9">N-acetyl-L-glutamate 5-phosphotransferase</fullName>
    </alternativeName>
    <alternativeName>
        <fullName evidence="9">NAG kinase</fullName>
        <shortName evidence="9">NAGK</shortName>
    </alternativeName>
</protein>
<dbReference type="HAMAP" id="MF_00082">
    <property type="entry name" value="ArgB"/>
    <property type="match status" value="1"/>
</dbReference>
<keyword evidence="2 9" id="KW-0055">Arginine biosynthesis</keyword>
<dbReference type="AlphaFoldDB" id="A0A1H6B421"/>
<feature type="site" description="Transition state stabilizer" evidence="9">
    <location>
        <position position="10"/>
    </location>
</feature>
<evidence type="ECO:0000313" key="12">
    <source>
        <dbReference type="Proteomes" id="UP000236738"/>
    </source>
</evidence>
<dbReference type="PIRSF" id="PIRSF000728">
    <property type="entry name" value="NAGK"/>
    <property type="match status" value="1"/>
</dbReference>
<comment type="subcellular location">
    <subcellularLocation>
        <location evidence="9">Cytoplasm</location>
    </subcellularLocation>
</comment>
<gene>
    <name evidence="9" type="primary">argB</name>
    <name evidence="11" type="ORF">SAMN05421847_2710</name>
</gene>
<evidence type="ECO:0000256" key="2">
    <source>
        <dbReference type="ARBA" id="ARBA00022571"/>
    </source>
</evidence>
<dbReference type="CDD" id="cd04238">
    <property type="entry name" value="AAK_NAGK-like"/>
    <property type="match status" value="1"/>
</dbReference>
<dbReference type="EMBL" id="FNUS01000007">
    <property type="protein sequence ID" value="SEG55583.1"/>
    <property type="molecule type" value="Genomic_DNA"/>
</dbReference>
<dbReference type="Pfam" id="PF00696">
    <property type="entry name" value="AA_kinase"/>
    <property type="match status" value="1"/>
</dbReference>
<dbReference type="InterPro" id="IPR001048">
    <property type="entry name" value="Asp/Glu/Uridylate_kinase"/>
</dbReference>
<reference evidence="12" key="1">
    <citation type="submission" date="2016-10" db="EMBL/GenBank/DDBJ databases">
        <authorList>
            <person name="Varghese N."/>
            <person name="Submissions S."/>
        </authorList>
    </citation>
    <scope>NUCLEOTIDE SEQUENCE [LARGE SCALE GENOMIC DNA]</scope>
    <source>
        <strain evidence="12">DSM 21580</strain>
    </source>
</reference>
<dbReference type="Gene3D" id="3.40.1160.10">
    <property type="entry name" value="Acetylglutamate kinase-like"/>
    <property type="match status" value="1"/>
</dbReference>
<evidence type="ECO:0000256" key="4">
    <source>
        <dbReference type="ARBA" id="ARBA00022679"/>
    </source>
</evidence>
<dbReference type="InterPro" id="IPR004662">
    <property type="entry name" value="AcgluKinase_fam"/>
</dbReference>
<keyword evidence="5 9" id="KW-0547">Nucleotide-binding</keyword>
<keyword evidence="7 9" id="KW-0067">ATP-binding</keyword>
<evidence type="ECO:0000259" key="10">
    <source>
        <dbReference type="Pfam" id="PF00696"/>
    </source>
</evidence>
<keyword evidence="6 9" id="KW-0418">Kinase</keyword>